<evidence type="ECO:0000256" key="2">
    <source>
        <dbReference type="SAM" id="Phobius"/>
    </source>
</evidence>
<keyword evidence="2" id="KW-0812">Transmembrane</keyword>
<comment type="caution">
    <text evidence="3">The sequence shown here is derived from an EMBL/GenBank/DDBJ whole genome shotgun (WGS) entry which is preliminary data.</text>
</comment>
<keyword evidence="2" id="KW-0472">Membrane</keyword>
<feature type="transmembrane region" description="Helical" evidence="2">
    <location>
        <begin position="17"/>
        <end position="36"/>
    </location>
</feature>
<protein>
    <submittedName>
        <fullName evidence="3">Uncharacterized protein</fullName>
    </submittedName>
</protein>
<keyword evidence="4" id="KW-1185">Reference proteome</keyword>
<evidence type="ECO:0000313" key="4">
    <source>
        <dbReference type="Proteomes" id="UP000759537"/>
    </source>
</evidence>
<name>A0A9P5N0B5_9AGAM</name>
<reference evidence="3" key="1">
    <citation type="submission" date="2019-10" db="EMBL/GenBank/DDBJ databases">
        <authorList>
            <consortium name="DOE Joint Genome Institute"/>
            <person name="Kuo A."/>
            <person name="Miyauchi S."/>
            <person name="Kiss E."/>
            <person name="Drula E."/>
            <person name="Kohler A."/>
            <person name="Sanchez-Garcia M."/>
            <person name="Andreopoulos B."/>
            <person name="Barry K.W."/>
            <person name="Bonito G."/>
            <person name="Buee M."/>
            <person name="Carver A."/>
            <person name="Chen C."/>
            <person name="Cichocki N."/>
            <person name="Clum A."/>
            <person name="Culley D."/>
            <person name="Crous P.W."/>
            <person name="Fauchery L."/>
            <person name="Girlanda M."/>
            <person name="Hayes R."/>
            <person name="Keri Z."/>
            <person name="LaButti K."/>
            <person name="Lipzen A."/>
            <person name="Lombard V."/>
            <person name="Magnuson J."/>
            <person name="Maillard F."/>
            <person name="Morin E."/>
            <person name="Murat C."/>
            <person name="Nolan M."/>
            <person name="Ohm R."/>
            <person name="Pangilinan J."/>
            <person name="Pereira M."/>
            <person name="Perotto S."/>
            <person name="Peter M."/>
            <person name="Riley R."/>
            <person name="Sitrit Y."/>
            <person name="Stielow B."/>
            <person name="Szollosi G."/>
            <person name="Zifcakova L."/>
            <person name="Stursova M."/>
            <person name="Spatafora J.W."/>
            <person name="Tedersoo L."/>
            <person name="Vaario L.-M."/>
            <person name="Yamada A."/>
            <person name="Yan M."/>
            <person name="Wang P."/>
            <person name="Xu J."/>
            <person name="Bruns T."/>
            <person name="Baldrian P."/>
            <person name="Vilgalys R."/>
            <person name="Henrissat B."/>
            <person name="Grigoriev I.V."/>
            <person name="Hibbett D."/>
            <person name="Nagy L.G."/>
            <person name="Martin F.M."/>
        </authorList>
    </citation>
    <scope>NUCLEOTIDE SEQUENCE</scope>
    <source>
        <strain evidence="3">Prilba</strain>
    </source>
</reference>
<feature type="compositionally biased region" description="Basic and acidic residues" evidence="1">
    <location>
        <begin position="147"/>
        <end position="162"/>
    </location>
</feature>
<feature type="region of interest" description="Disordered" evidence="1">
    <location>
        <begin position="77"/>
        <end position="171"/>
    </location>
</feature>
<reference evidence="3" key="2">
    <citation type="journal article" date="2020" name="Nat. Commun.">
        <title>Large-scale genome sequencing of mycorrhizal fungi provides insights into the early evolution of symbiotic traits.</title>
        <authorList>
            <person name="Miyauchi S."/>
            <person name="Kiss E."/>
            <person name="Kuo A."/>
            <person name="Drula E."/>
            <person name="Kohler A."/>
            <person name="Sanchez-Garcia M."/>
            <person name="Morin E."/>
            <person name="Andreopoulos B."/>
            <person name="Barry K.W."/>
            <person name="Bonito G."/>
            <person name="Buee M."/>
            <person name="Carver A."/>
            <person name="Chen C."/>
            <person name="Cichocki N."/>
            <person name="Clum A."/>
            <person name="Culley D."/>
            <person name="Crous P.W."/>
            <person name="Fauchery L."/>
            <person name="Girlanda M."/>
            <person name="Hayes R.D."/>
            <person name="Keri Z."/>
            <person name="LaButti K."/>
            <person name="Lipzen A."/>
            <person name="Lombard V."/>
            <person name="Magnuson J."/>
            <person name="Maillard F."/>
            <person name="Murat C."/>
            <person name="Nolan M."/>
            <person name="Ohm R.A."/>
            <person name="Pangilinan J."/>
            <person name="Pereira M.F."/>
            <person name="Perotto S."/>
            <person name="Peter M."/>
            <person name="Pfister S."/>
            <person name="Riley R."/>
            <person name="Sitrit Y."/>
            <person name="Stielow J.B."/>
            <person name="Szollosi G."/>
            <person name="Zifcakova L."/>
            <person name="Stursova M."/>
            <person name="Spatafora J.W."/>
            <person name="Tedersoo L."/>
            <person name="Vaario L.M."/>
            <person name="Yamada A."/>
            <person name="Yan M."/>
            <person name="Wang P."/>
            <person name="Xu J."/>
            <person name="Bruns T."/>
            <person name="Baldrian P."/>
            <person name="Vilgalys R."/>
            <person name="Dunand C."/>
            <person name="Henrissat B."/>
            <person name="Grigoriev I.V."/>
            <person name="Hibbett D."/>
            <person name="Nagy L.G."/>
            <person name="Martin F.M."/>
        </authorList>
    </citation>
    <scope>NUCLEOTIDE SEQUENCE</scope>
    <source>
        <strain evidence="3">Prilba</strain>
    </source>
</reference>
<feature type="compositionally biased region" description="Polar residues" evidence="1">
    <location>
        <begin position="86"/>
        <end position="99"/>
    </location>
</feature>
<gene>
    <name evidence="3" type="ORF">DFH94DRAFT_689781</name>
</gene>
<dbReference type="AlphaFoldDB" id="A0A9P5N0B5"/>
<evidence type="ECO:0000313" key="3">
    <source>
        <dbReference type="EMBL" id="KAF8483281.1"/>
    </source>
</evidence>
<proteinExistence type="predicted"/>
<keyword evidence="2" id="KW-1133">Transmembrane helix</keyword>
<dbReference type="EMBL" id="WHVB01000004">
    <property type="protein sequence ID" value="KAF8483281.1"/>
    <property type="molecule type" value="Genomic_DNA"/>
</dbReference>
<dbReference type="OrthoDB" id="2850836at2759"/>
<accession>A0A9P5N0B5</accession>
<dbReference type="Proteomes" id="UP000759537">
    <property type="component" value="Unassembled WGS sequence"/>
</dbReference>
<evidence type="ECO:0000256" key="1">
    <source>
        <dbReference type="SAM" id="MobiDB-lite"/>
    </source>
</evidence>
<sequence>MSTIHNSPRLPSRPGRILLGGAAIIGWVFTGTWFYMSTKRARRKGGTSKLLSTTPRPPFSGPAFVKPTLAGEYRIKHTVDPPRRALSSSGSVTTDQNTRPAAAVEPRTLPPPDSPNHDLDRSQHRMLTTGEEALRAGNGAKMQPAPQRDRGDGLNTNRDLRIHSLRVGFNH</sequence>
<organism evidence="3 4">
    <name type="scientific">Russula ochroleuca</name>
    <dbReference type="NCBI Taxonomy" id="152965"/>
    <lineage>
        <taxon>Eukaryota</taxon>
        <taxon>Fungi</taxon>
        <taxon>Dikarya</taxon>
        <taxon>Basidiomycota</taxon>
        <taxon>Agaricomycotina</taxon>
        <taxon>Agaricomycetes</taxon>
        <taxon>Russulales</taxon>
        <taxon>Russulaceae</taxon>
        <taxon>Russula</taxon>
    </lineage>
</organism>